<dbReference type="EMBL" id="JALJXV010000004">
    <property type="protein sequence ID" value="MCP1674665.1"/>
    <property type="molecule type" value="Genomic_DNA"/>
</dbReference>
<dbReference type="PANTHER" id="PTHR30154">
    <property type="entry name" value="LEUCINE-RESPONSIVE REGULATORY PROTEIN"/>
    <property type="match status" value="1"/>
</dbReference>
<sequence>MVTAIILMTVDRKRINELAQELADIEGVSECYSVGGSYDLVALIRVRDTESLADLVTRQMAHLEGIEHTETLIAFQAHSRHDLENMFSVGL</sequence>
<comment type="caution">
    <text evidence="2">The sequence shown here is derived from an EMBL/GenBank/DDBJ whole genome shotgun (WGS) entry which is preliminary data.</text>
</comment>
<dbReference type="Pfam" id="PF01037">
    <property type="entry name" value="AsnC_trans_reg"/>
    <property type="match status" value="1"/>
</dbReference>
<dbReference type="Proteomes" id="UP001205843">
    <property type="component" value="Unassembled WGS sequence"/>
</dbReference>
<keyword evidence="2" id="KW-0238">DNA-binding</keyword>
<keyword evidence="3" id="KW-1185">Reference proteome</keyword>
<dbReference type="GO" id="GO:0043565">
    <property type="term" value="F:sequence-specific DNA binding"/>
    <property type="evidence" value="ECO:0007669"/>
    <property type="project" value="TreeGrafter"/>
</dbReference>
<proteinExistence type="predicted"/>
<name>A0AAE3G2K5_9GAMM</name>
<gene>
    <name evidence="2" type="ORF">J2T57_001803</name>
</gene>
<feature type="domain" description="Transcription regulator AsnC/Lrp ligand binding" evidence="1">
    <location>
        <begin position="6"/>
        <end position="76"/>
    </location>
</feature>
<dbReference type="InterPro" id="IPR019887">
    <property type="entry name" value="Tscrpt_reg_AsnC/Lrp_C"/>
</dbReference>
<dbReference type="RefSeq" id="WP_253476865.1">
    <property type="nucleotide sequence ID" value="NZ_JALJXV010000004.1"/>
</dbReference>
<organism evidence="2 3">
    <name type="scientific">Natronocella acetinitrilica</name>
    <dbReference type="NCBI Taxonomy" id="414046"/>
    <lineage>
        <taxon>Bacteria</taxon>
        <taxon>Pseudomonadati</taxon>
        <taxon>Pseudomonadota</taxon>
        <taxon>Gammaproteobacteria</taxon>
        <taxon>Chromatiales</taxon>
        <taxon>Ectothiorhodospiraceae</taxon>
        <taxon>Natronocella</taxon>
    </lineage>
</organism>
<dbReference type="AlphaFoldDB" id="A0AAE3G2K5"/>
<dbReference type="SUPFAM" id="SSF54909">
    <property type="entry name" value="Dimeric alpha+beta barrel"/>
    <property type="match status" value="1"/>
</dbReference>
<reference evidence="2" key="1">
    <citation type="submission" date="2022-03" db="EMBL/GenBank/DDBJ databases">
        <title>Genomic Encyclopedia of Type Strains, Phase III (KMG-III): the genomes of soil and plant-associated and newly described type strains.</title>
        <authorList>
            <person name="Whitman W."/>
        </authorList>
    </citation>
    <scope>NUCLEOTIDE SEQUENCE</scope>
    <source>
        <strain evidence="2">ANL 6-2</strain>
    </source>
</reference>
<evidence type="ECO:0000313" key="2">
    <source>
        <dbReference type="EMBL" id="MCP1674665.1"/>
    </source>
</evidence>
<dbReference type="GO" id="GO:0005829">
    <property type="term" value="C:cytosol"/>
    <property type="evidence" value="ECO:0007669"/>
    <property type="project" value="TreeGrafter"/>
</dbReference>
<dbReference type="PANTHER" id="PTHR30154:SF34">
    <property type="entry name" value="TRANSCRIPTIONAL REGULATOR AZLB"/>
    <property type="match status" value="1"/>
</dbReference>
<dbReference type="GO" id="GO:0043200">
    <property type="term" value="P:response to amino acid"/>
    <property type="evidence" value="ECO:0007669"/>
    <property type="project" value="TreeGrafter"/>
</dbReference>
<protein>
    <submittedName>
        <fullName evidence="2">DNA-binding Lrp family transcriptional regulator</fullName>
    </submittedName>
</protein>
<evidence type="ECO:0000259" key="1">
    <source>
        <dbReference type="Pfam" id="PF01037"/>
    </source>
</evidence>
<dbReference type="InterPro" id="IPR011008">
    <property type="entry name" value="Dimeric_a/b-barrel"/>
</dbReference>
<accession>A0AAE3G2K5</accession>
<evidence type="ECO:0000313" key="3">
    <source>
        <dbReference type="Proteomes" id="UP001205843"/>
    </source>
</evidence>
<dbReference type="Gene3D" id="3.30.70.920">
    <property type="match status" value="1"/>
</dbReference>